<dbReference type="EMBL" id="NCSJ02000042">
    <property type="protein sequence ID" value="RFU33075.1"/>
    <property type="molecule type" value="Genomic_DNA"/>
</dbReference>
<sequence>MDRTDSDPTTGSRRTGGWQKKPDTVPDSISRKRERDRRAQTVLREKRYAHIKSLETKLAFYEENQDERLKRLTNIAMKLYRENLMLRKQMSRIYSLISDIKSLGNFETCTFSAEELAILQDPQLTSLSDGKGTELPREAIETTIRRVEAKQDGASYSSITSFPGQNASTNCYIPFERDTEQIYHLNLDASSSSIFTPHLSNPISHSQPIARSTSENSGAMSYHPNDLPSASGYSSFYHPLSSDHINSTQLPQSTLLFTNPVLDGSSFDVAEKPFSDEDRLAESQCLEILDLACSGFLWVPVLETWAKVPPTVPSIYPRHEPLFDFLSDFDSEMISSFPEIPDPIDLLYGSRTNALANAFAQNVKRWCERDVERLAIGHLLYLYTKWRLSPTRERYERLPTWFCPTEDQLKDEHHIAFDQLVWPRIRGDFIKFGSGLSITVVEQILRLFATNLRVIWTDAPILERDPEEGGLRMRPDFYYTLIHEEGWALKSHCESEYYSLESGRGGGGVGVPQLQVPHSQSQSTSGSRVGSLEIGSLDTCFFANIEMGEVVLGVVSSGFAVASLAIQLVEASQKLYGLWDSFIEADSSIERIKDHLLVMQIISGSIIGICEDQPRLACGDAVLKSLQCCKARILKLEEVSHCKALGVEPNFMKKNWVNLKLALKDKTIEKIESQLGSNVMMLLLSLQPFFHHVHRHDVFSIKEAIASLSSPQKPPKSDNHQGAQFDMKNHSPNYQRTPTHGIRSTQMVQGRNKKLELFSRWRHHHSFFRLDSVAVIEKALSRLGFCVPATWRGTSRPYLFDILYTSLSSPQYYLAEQTLLVNIKRRLRVMLSVLSFQIQTSSLPISVTCYPVVPCEHQIFNLCVDGNFDAVRTLFETSRASPFAVNQHGENLLHAAARYAHAELCNYLLDIGVDGSAYDDRLLTPLDHLARKICMSFAFPSRVVNTIRALVEKGNCQPLLPLTSNAVAFYRGPEEGFAWLFASEYACVDLENRDSEGWTLLGEAAFNFGWWSQLGTDDPAIGWQALYLLRAGANPHATSSGSGLTPLDTFLRGCTRYQVEDARGWLQVLCQSGIDLGKYADEEQRIHGHEQYLKSTWDEDLWRWIPTKRRVVYKYGQSSDQLRIWIDDFDALSWFRCGRFDLDIFETCSSAESTLRTSA</sequence>
<dbReference type="PROSITE" id="PS50088">
    <property type="entry name" value="ANK_REPEAT"/>
    <property type="match status" value="1"/>
</dbReference>
<feature type="compositionally biased region" description="Polar residues" evidence="2">
    <location>
        <begin position="730"/>
        <end position="739"/>
    </location>
</feature>
<dbReference type="InterPro" id="IPR021833">
    <property type="entry name" value="DUF3425"/>
</dbReference>
<comment type="caution">
    <text evidence="3">The sequence shown here is derived from an EMBL/GenBank/DDBJ whole genome shotgun (WGS) entry which is preliminary data.</text>
</comment>
<feature type="region of interest" description="Disordered" evidence="2">
    <location>
        <begin position="709"/>
        <end position="739"/>
    </location>
</feature>
<dbReference type="Gene3D" id="1.25.40.20">
    <property type="entry name" value="Ankyrin repeat-containing domain"/>
    <property type="match status" value="1"/>
</dbReference>
<dbReference type="PANTHER" id="PTHR37012">
    <property type="entry name" value="B-ZIP TRANSCRIPTION FACTOR (EUROFUNG)-RELATED"/>
    <property type="match status" value="1"/>
</dbReference>
<feature type="region of interest" description="Disordered" evidence="2">
    <location>
        <begin position="1"/>
        <end position="39"/>
    </location>
</feature>
<dbReference type="PROSITE" id="PS50297">
    <property type="entry name" value="ANK_REP_REGION"/>
    <property type="match status" value="1"/>
</dbReference>
<proteinExistence type="predicted"/>
<evidence type="ECO:0000256" key="2">
    <source>
        <dbReference type="SAM" id="MobiDB-lite"/>
    </source>
</evidence>
<organism evidence="3 4">
    <name type="scientific">Scytalidium lignicola</name>
    <name type="common">Hyphomycete</name>
    <dbReference type="NCBI Taxonomy" id="5539"/>
    <lineage>
        <taxon>Eukaryota</taxon>
        <taxon>Fungi</taxon>
        <taxon>Dikarya</taxon>
        <taxon>Ascomycota</taxon>
        <taxon>Pezizomycotina</taxon>
        <taxon>Leotiomycetes</taxon>
        <taxon>Leotiomycetes incertae sedis</taxon>
        <taxon>Scytalidium</taxon>
    </lineage>
</organism>
<dbReference type="Pfam" id="PF13637">
    <property type="entry name" value="Ank_4"/>
    <property type="match status" value="1"/>
</dbReference>
<reference evidence="3 4" key="1">
    <citation type="submission" date="2018-05" db="EMBL/GenBank/DDBJ databases">
        <title>Draft genome sequence of Scytalidium lignicola DSM 105466, a ubiquitous saprotrophic fungus.</title>
        <authorList>
            <person name="Buettner E."/>
            <person name="Gebauer A.M."/>
            <person name="Hofrichter M."/>
            <person name="Liers C."/>
            <person name="Kellner H."/>
        </authorList>
    </citation>
    <scope>NUCLEOTIDE SEQUENCE [LARGE SCALE GENOMIC DNA]</scope>
    <source>
        <strain evidence="3 4">DSM 105466</strain>
    </source>
</reference>
<dbReference type="PANTHER" id="PTHR37012:SF6">
    <property type="entry name" value="BZIP TRANSCRIPTION FACTOR"/>
    <property type="match status" value="1"/>
</dbReference>
<keyword evidence="4" id="KW-1185">Reference proteome</keyword>
<dbReference type="SUPFAM" id="SSF48403">
    <property type="entry name" value="Ankyrin repeat"/>
    <property type="match status" value="1"/>
</dbReference>
<evidence type="ECO:0000256" key="1">
    <source>
        <dbReference type="PROSITE-ProRule" id="PRU00023"/>
    </source>
</evidence>
<protein>
    <submittedName>
        <fullName evidence="3">Uncharacterized protein</fullName>
    </submittedName>
</protein>
<dbReference type="Proteomes" id="UP000258309">
    <property type="component" value="Unassembled WGS sequence"/>
</dbReference>
<dbReference type="AlphaFoldDB" id="A0A3E2HID9"/>
<evidence type="ECO:0000313" key="4">
    <source>
        <dbReference type="Proteomes" id="UP000258309"/>
    </source>
</evidence>
<accession>A0A3E2HID9</accession>
<feature type="compositionally biased region" description="Basic and acidic residues" evidence="2">
    <location>
        <begin position="20"/>
        <end position="39"/>
    </location>
</feature>
<dbReference type="InterPro" id="IPR002110">
    <property type="entry name" value="Ankyrin_rpt"/>
</dbReference>
<dbReference type="Gene3D" id="1.20.5.170">
    <property type="match status" value="1"/>
</dbReference>
<name>A0A3E2HID9_SCYLI</name>
<keyword evidence="1" id="KW-0040">ANK repeat</keyword>
<evidence type="ECO:0000313" key="3">
    <source>
        <dbReference type="EMBL" id="RFU33075.1"/>
    </source>
</evidence>
<dbReference type="InterPro" id="IPR036770">
    <property type="entry name" value="Ankyrin_rpt-contain_sf"/>
</dbReference>
<feature type="non-terminal residue" evidence="3">
    <location>
        <position position="1159"/>
    </location>
</feature>
<dbReference type="CDD" id="cd14688">
    <property type="entry name" value="bZIP_YAP"/>
    <property type="match status" value="1"/>
</dbReference>
<gene>
    <name evidence="3" type="ORF">B7463_g3303</name>
</gene>
<feature type="non-terminal residue" evidence="3">
    <location>
        <position position="1"/>
    </location>
</feature>
<dbReference type="Pfam" id="PF11905">
    <property type="entry name" value="DUF3425"/>
    <property type="match status" value="1"/>
</dbReference>
<feature type="repeat" description="ANK" evidence="1">
    <location>
        <begin position="888"/>
        <end position="920"/>
    </location>
</feature>
<dbReference type="OrthoDB" id="3200163at2759"/>